<dbReference type="EMBL" id="BOPH01000039">
    <property type="protein sequence ID" value="GIJ68356.1"/>
    <property type="molecule type" value="Genomic_DNA"/>
</dbReference>
<dbReference type="InterPro" id="IPR013325">
    <property type="entry name" value="RNA_pol_sigma_r2"/>
</dbReference>
<dbReference type="SUPFAM" id="SSF88946">
    <property type="entry name" value="Sigma2 domain of RNA polymerase sigma factors"/>
    <property type="match status" value="1"/>
</dbReference>
<organism evidence="2 3">
    <name type="scientific">Virgisporangium ochraceum</name>
    <dbReference type="NCBI Taxonomy" id="65505"/>
    <lineage>
        <taxon>Bacteria</taxon>
        <taxon>Bacillati</taxon>
        <taxon>Actinomycetota</taxon>
        <taxon>Actinomycetes</taxon>
        <taxon>Micromonosporales</taxon>
        <taxon>Micromonosporaceae</taxon>
        <taxon>Virgisporangium</taxon>
    </lineage>
</organism>
<evidence type="ECO:0000313" key="3">
    <source>
        <dbReference type="Proteomes" id="UP000635606"/>
    </source>
</evidence>
<protein>
    <recommendedName>
        <fullName evidence="1">RNA polymerase sigma-70 region 2 domain-containing protein</fullName>
    </recommendedName>
</protein>
<reference evidence="2" key="1">
    <citation type="submission" date="2021-01" db="EMBL/GenBank/DDBJ databases">
        <title>Whole genome shotgun sequence of Virgisporangium ochraceum NBRC 16418.</title>
        <authorList>
            <person name="Komaki H."/>
            <person name="Tamura T."/>
        </authorList>
    </citation>
    <scope>NUCLEOTIDE SEQUENCE</scope>
    <source>
        <strain evidence="2">NBRC 16418</strain>
    </source>
</reference>
<feature type="domain" description="RNA polymerase sigma-70 region 2" evidence="1">
    <location>
        <begin position="5"/>
        <end position="54"/>
    </location>
</feature>
<dbReference type="InterPro" id="IPR007627">
    <property type="entry name" value="RNA_pol_sigma70_r2"/>
</dbReference>
<dbReference type="Proteomes" id="UP000635606">
    <property type="component" value="Unassembled WGS sequence"/>
</dbReference>
<dbReference type="Pfam" id="PF04542">
    <property type="entry name" value="Sigma70_r2"/>
    <property type="match status" value="1"/>
</dbReference>
<dbReference type="AlphaFoldDB" id="A0A8J3ZRE8"/>
<evidence type="ECO:0000313" key="2">
    <source>
        <dbReference type="EMBL" id="GIJ68356.1"/>
    </source>
</evidence>
<keyword evidence="3" id="KW-1185">Reference proteome</keyword>
<accession>A0A8J3ZRE8</accession>
<evidence type="ECO:0000259" key="1">
    <source>
        <dbReference type="Pfam" id="PF04542"/>
    </source>
</evidence>
<dbReference type="GO" id="GO:0003700">
    <property type="term" value="F:DNA-binding transcription factor activity"/>
    <property type="evidence" value="ECO:0007669"/>
    <property type="project" value="InterPro"/>
</dbReference>
<name>A0A8J3ZRE8_9ACTN</name>
<proteinExistence type="predicted"/>
<dbReference type="GO" id="GO:0006352">
    <property type="term" value="P:DNA-templated transcription initiation"/>
    <property type="evidence" value="ECO:0007669"/>
    <property type="project" value="InterPro"/>
</dbReference>
<dbReference type="Gene3D" id="1.10.1740.10">
    <property type="match status" value="1"/>
</dbReference>
<gene>
    <name evidence="2" type="ORF">Voc01_032730</name>
</gene>
<sequence length="200" mass="21990">MRRRVDDDSAADLVAEIFAVAWRRIHDVPRADARLWLFGVGRNVVANHLRGSGRAYRLIEKVAANTVTQADDHAAAMAVYLTENHPPGNGPAEILAAMADLVRDRVLGPARRAALLRVLAEVPGLIYRGGTTDRAGRRGEAFMPPNRHGGLASERTLIVDPVTGRLLDTEILLLEKGRLDVRTPCVYQYEIHTVSEFADP</sequence>
<comment type="caution">
    <text evidence="2">The sequence shown here is derived from an EMBL/GenBank/DDBJ whole genome shotgun (WGS) entry which is preliminary data.</text>
</comment>